<evidence type="ECO:0000313" key="4">
    <source>
        <dbReference type="Proteomes" id="UP000267535"/>
    </source>
</evidence>
<sequence>MSDSPLRVWLEKEDRLLRLRLSRPKANIVDAAMIEALSAALDKHLGSAKLTAVILDAEGSHFSFGASVAEHMPDQCEVMLKSLHALITQMLDCPVPILVAIKGQCLGGGLEVALAGNLLFAQANANMGQPEIKLAVFAPAASCLLPERIGQSQAEDLLFSGRSIDGNEALRIGLINEISEDPSAAAEAYFDTHLASVSASSLRFAVQAASADSIERIKQKLATVENLYLQELMATHDAVEGLQAFVEKRTANWEHR</sequence>
<dbReference type="CDD" id="cd06558">
    <property type="entry name" value="crotonase-like"/>
    <property type="match status" value="1"/>
</dbReference>
<gene>
    <name evidence="3" type="ORF">EHS89_15610</name>
</gene>
<dbReference type="InterPro" id="IPR029045">
    <property type="entry name" value="ClpP/crotonase-like_dom_sf"/>
</dbReference>
<dbReference type="PANTHER" id="PTHR11941:SF54">
    <property type="entry name" value="ENOYL-COA HYDRATASE, MITOCHONDRIAL"/>
    <property type="match status" value="1"/>
</dbReference>
<dbReference type="EMBL" id="RQXV01000009">
    <property type="protein sequence ID" value="RRC98001.1"/>
    <property type="molecule type" value="Genomic_DNA"/>
</dbReference>
<dbReference type="NCBIfam" id="TIGR03189">
    <property type="entry name" value="dienoyl_CoA_hyt"/>
    <property type="match status" value="1"/>
</dbReference>
<evidence type="ECO:0000256" key="2">
    <source>
        <dbReference type="ARBA" id="ARBA00023239"/>
    </source>
</evidence>
<dbReference type="InterPro" id="IPR014748">
    <property type="entry name" value="Enoyl-CoA_hydra_C"/>
</dbReference>
<dbReference type="OrthoDB" id="9807606at2"/>
<dbReference type="Pfam" id="PF00378">
    <property type="entry name" value="ECH_1"/>
    <property type="match status" value="1"/>
</dbReference>
<proteinExistence type="inferred from homology"/>
<comment type="similarity">
    <text evidence="1">Belongs to the enoyl-CoA hydratase/isomerase family.</text>
</comment>
<protein>
    <submittedName>
        <fullName evidence="3">Cyclohexa-1,5-dienecarbonyl-CoA hydratase</fullName>
        <ecNumber evidence="3">4.2.1.100</ecNumber>
    </submittedName>
</protein>
<accession>A0A3P1SL64</accession>
<dbReference type="AlphaFoldDB" id="A0A3P1SL64"/>
<dbReference type="PANTHER" id="PTHR11941">
    <property type="entry name" value="ENOYL-COA HYDRATASE-RELATED"/>
    <property type="match status" value="1"/>
</dbReference>
<comment type="caution">
    <text evidence="3">The sequence shown here is derived from an EMBL/GenBank/DDBJ whole genome shotgun (WGS) entry which is preliminary data.</text>
</comment>
<dbReference type="Proteomes" id="UP000267535">
    <property type="component" value="Unassembled WGS sequence"/>
</dbReference>
<organism evidence="3 4">
    <name type="scientific">Amphritea balenae</name>
    <dbReference type="NCBI Taxonomy" id="452629"/>
    <lineage>
        <taxon>Bacteria</taxon>
        <taxon>Pseudomonadati</taxon>
        <taxon>Pseudomonadota</taxon>
        <taxon>Gammaproteobacteria</taxon>
        <taxon>Oceanospirillales</taxon>
        <taxon>Oceanospirillaceae</taxon>
        <taxon>Amphritea</taxon>
    </lineage>
</organism>
<reference evidence="3 4" key="1">
    <citation type="submission" date="2018-11" db="EMBL/GenBank/DDBJ databases">
        <title>The draft genome sequence of Amphritea balenae JAMM 1525T.</title>
        <authorList>
            <person name="Fang Z."/>
            <person name="Zhang Y."/>
            <person name="Han X."/>
        </authorList>
    </citation>
    <scope>NUCLEOTIDE SEQUENCE [LARGE SCALE GENOMIC DNA]</scope>
    <source>
        <strain evidence="3 4">JAMM 1525</strain>
    </source>
</reference>
<keyword evidence="4" id="KW-1185">Reference proteome</keyword>
<dbReference type="SUPFAM" id="SSF52096">
    <property type="entry name" value="ClpP/crotonase"/>
    <property type="match status" value="1"/>
</dbReference>
<dbReference type="Gene3D" id="1.10.12.10">
    <property type="entry name" value="Lyase 2-enoyl-coa Hydratase, Chain A, domain 2"/>
    <property type="match status" value="1"/>
</dbReference>
<dbReference type="Gene3D" id="3.90.226.10">
    <property type="entry name" value="2-enoyl-CoA Hydratase, Chain A, domain 1"/>
    <property type="match status" value="1"/>
</dbReference>
<evidence type="ECO:0000256" key="1">
    <source>
        <dbReference type="ARBA" id="ARBA00005254"/>
    </source>
</evidence>
<dbReference type="RefSeq" id="WP_124927096.1">
    <property type="nucleotide sequence ID" value="NZ_BMOH01000003.1"/>
</dbReference>
<evidence type="ECO:0000313" key="3">
    <source>
        <dbReference type="EMBL" id="RRC98001.1"/>
    </source>
</evidence>
<dbReference type="EC" id="4.2.1.100" evidence="3"/>
<dbReference type="GO" id="GO:0018823">
    <property type="term" value="F:cyclohexa-1,5-dienecarbonyl-CoA hydratase activity"/>
    <property type="evidence" value="ECO:0007669"/>
    <property type="project" value="UniProtKB-EC"/>
</dbReference>
<dbReference type="InterPro" id="IPR017602">
    <property type="entry name" value="Dienoyl_CoA_hydratase"/>
</dbReference>
<name>A0A3P1SL64_9GAMM</name>
<keyword evidence="2 3" id="KW-0456">Lyase</keyword>
<dbReference type="GO" id="GO:0006635">
    <property type="term" value="P:fatty acid beta-oxidation"/>
    <property type="evidence" value="ECO:0007669"/>
    <property type="project" value="TreeGrafter"/>
</dbReference>
<dbReference type="InterPro" id="IPR001753">
    <property type="entry name" value="Enoyl-CoA_hydra/iso"/>
</dbReference>